<dbReference type="PROSITE" id="PS51831">
    <property type="entry name" value="HD"/>
    <property type="match status" value="1"/>
</dbReference>
<dbReference type="InterPro" id="IPR012675">
    <property type="entry name" value="Beta-grasp_dom_sf"/>
</dbReference>
<dbReference type="PROSITE" id="PS51880">
    <property type="entry name" value="TGS"/>
    <property type="match status" value="1"/>
</dbReference>
<organism evidence="5 6">
    <name type="scientific">Sutterella massiliensis</name>
    <dbReference type="NCBI Taxonomy" id="1816689"/>
    <lineage>
        <taxon>Bacteria</taxon>
        <taxon>Pseudomonadati</taxon>
        <taxon>Pseudomonadota</taxon>
        <taxon>Betaproteobacteria</taxon>
        <taxon>Burkholderiales</taxon>
        <taxon>Sutterellaceae</taxon>
        <taxon>Sutterella</taxon>
    </lineage>
</organism>
<dbReference type="RefSeq" id="WP_205101619.1">
    <property type="nucleotide sequence ID" value="NZ_JACJJC010000002.1"/>
</dbReference>
<dbReference type="PANTHER" id="PTHR21262">
    <property type="entry name" value="GUANOSINE-3',5'-BIS DIPHOSPHATE 3'-PYROPHOSPHOHYDROLASE"/>
    <property type="match status" value="1"/>
</dbReference>
<dbReference type="Pfam" id="PF02824">
    <property type="entry name" value="TGS"/>
    <property type="match status" value="1"/>
</dbReference>
<dbReference type="EMBL" id="JACJJC010000002">
    <property type="protein sequence ID" value="MBM6703211.1"/>
    <property type="molecule type" value="Genomic_DNA"/>
</dbReference>
<dbReference type="InterPro" id="IPR033655">
    <property type="entry name" value="TGS_RelA/SpoT"/>
</dbReference>
<evidence type="ECO:0000259" key="3">
    <source>
        <dbReference type="PROSITE" id="PS51831"/>
    </source>
</evidence>
<reference evidence="5 6" key="1">
    <citation type="journal article" date="2021" name="Sci. Rep.">
        <title>The distribution of antibiotic resistance genes in chicken gut microbiota commensals.</title>
        <authorList>
            <person name="Juricova H."/>
            <person name="Matiasovicova J."/>
            <person name="Kubasova T."/>
            <person name="Cejkova D."/>
            <person name="Rychlik I."/>
        </authorList>
    </citation>
    <scope>NUCLEOTIDE SEQUENCE [LARGE SCALE GENOMIC DNA]</scope>
    <source>
        <strain evidence="5 6">An829</strain>
    </source>
</reference>
<evidence type="ECO:0000313" key="6">
    <source>
        <dbReference type="Proteomes" id="UP000715095"/>
    </source>
</evidence>
<sequence>MTVETAPLFPDDMYATKEDGLPAQPMPRAQRKTIAPFSFTKHQHRMPLPGPFVPEKLPDADLPLFTPQAPDVVVTAQGLIDTCGLYLPAHEVEKIREAYRYADNAHLGQFRKSGEPYITHPISVASILASWRMDAETIQAGLMHDVLEDTGTSKREMAEKFGTDVAELVDGVSKLDKLRFSSNEIAQAESFRKMLLAMSRDVRVILVKLADRLHNMRTLGVMRPEKRARIAKETLDIYVPIAHRLGLNNVFRELQELSFANRYPFRYKVLYDNVLKTRNNRRAILERILNETKASLSKSGIRCRILGRDKTIYGIYNKMREKHQSFSDALDIYGFRVIVRSKDDCYLTLGALHQLYKPVHARFKDFIAIPKANGYQSLHTTVIGPDGTPIEYQIRTEEMHRINENGILVHWLYNIDEDAADLQSRTAAWLQNLLEIQRTSKDSTEFLENIKVDLFPNRIYVFTPKGKIISLPKGSTPIDFAYEIHTDVGNHTESVRINSEVKPLSSSLRNGDLVQVVTSPDAHPNPQWLGWVHSGKARAEIRQYLRTCQFDESTKLGRLALEALAEEQKVDLYAVPTSVMEKLFKEFGVDSVASLYAAIGLGKALAAAVLHRLMSLLQAEGKRDADLALPAVIINGNEGTAQHLAPCCHPIPGDRITGMNRPGVGVTVHRADCPHAERGRQADPSRWMTLEWGSPKPGAHFPVPLEVRVTDAHAGLAVVATSVSEANSSITAVSLEEEGKDQIVLVTVQVRDKNHLIHVMRTIRQNEAVLRVKRILDDTSVAKNARNLTKLAKPGKVTSDGLGSSKA</sequence>
<dbReference type="CDD" id="cd00077">
    <property type="entry name" value="HDc"/>
    <property type="match status" value="1"/>
</dbReference>
<dbReference type="InterPro" id="IPR043519">
    <property type="entry name" value="NT_sf"/>
</dbReference>
<dbReference type="Gene3D" id="1.10.3210.10">
    <property type="entry name" value="Hypothetical protein af1432"/>
    <property type="match status" value="1"/>
</dbReference>
<comment type="function">
    <text evidence="1">In eubacteria ppGpp (guanosine 3'-diphosphate 5'-diphosphate) is a mediator of the stringent response that coordinates a variety of cellular activities in response to changes in nutritional abundance.</text>
</comment>
<protein>
    <submittedName>
        <fullName evidence="5">Bifunctional (P)ppGpp synthetase/guanosine-3',5'-bis(Diphosphate) 3'-pyrophosphohydrolase</fullName>
    </submittedName>
</protein>
<dbReference type="Gene3D" id="3.30.460.10">
    <property type="entry name" value="Beta Polymerase, domain 2"/>
    <property type="match status" value="1"/>
</dbReference>
<proteinExistence type="inferred from homology"/>
<dbReference type="CDD" id="cd01668">
    <property type="entry name" value="TGS_RSH"/>
    <property type="match status" value="1"/>
</dbReference>
<evidence type="ECO:0000256" key="1">
    <source>
        <dbReference type="RuleBase" id="RU003847"/>
    </source>
</evidence>
<dbReference type="InterPro" id="IPR045600">
    <property type="entry name" value="RelA/SpoT_AH_RIS"/>
</dbReference>
<dbReference type="SUPFAM" id="SSF81271">
    <property type="entry name" value="TGS-like"/>
    <property type="match status" value="1"/>
</dbReference>
<dbReference type="InterPro" id="IPR004095">
    <property type="entry name" value="TGS"/>
</dbReference>
<name>A0ABS2DPC0_9BURK</name>
<dbReference type="Pfam" id="PF13328">
    <property type="entry name" value="HD_4"/>
    <property type="match status" value="1"/>
</dbReference>
<feature type="domain" description="HD" evidence="3">
    <location>
        <begin position="117"/>
        <end position="216"/>
    </location>
</feature>
<dbReference type="Pfam" id="PF13291">
    <property type="entry name" value="ACT_4"/>
    <property type="match status" value="1"/>
</dbReference>
<dbReference type="CDD" id="cd05399">
    <property type="entry name" value="NT_Rel-Spo_like"/>
    <property type="match status" value="1"/>
</dbReference>
<dbReference type="SUPFAM" id="SSF109604">
    <property type="entry name" value="HD-domain/PDEase-like"/>
    <property type="match status" value="1"/>
</dbReference>
<dbReference type="Pfam" id="PF19296">
    <property type="entry name" value="RelA_AH_RIS"/>
    <property type="match status" value="1"/>
</dbReference>
<dbReference type="Gene3D" id="3.30.70.260">
    <property type="match status" value="1"/>
</dbReference>
<keyword evidence="6" id="KW-1185">Reference proteome</keyword>
<dbReference type="Pfam" id="PF04607">
    <property type="entry name" value="RelA_SpoT"/>
    <property type="match status" value="1"/>
</dbReference>
<comment type="similarity">
    <text evidence="1">Belongs to the relA/spoT family.</text>
</comment>
<dbReference type="NCBIfam" id="TIGR00691">
    <property type="entry name" value="spoT_relA"/>
    <property type="match status" value="1"/>
</dbReference>
<evidence type="ECO:0000259" key="4">
    <source>
        <dbReference type="PROSITE" id="PS51880"/>
    </source>
</evidence>
<dbReference type="CDD" id="cd04876">
    <property type="entry name" value="ACT_RelA-SpoT"/>
    <property type="match status" value="1"/>
</dbReference>
<dbReference type="SMART" id="SM00954">
    <property type="entry name" value="RelA_SpoT"/>
    <property type="match status" value="1"/>
</dbReference>
<evidence type="ECO:0000313" key="5">
    <source>
        <dbReference type="EMBL" id="MBM6703211.1"/>
    </source>
</evidence>
<gene>
    <name evidence="5" type="ORF">H6A60_01625</name>
</gene>
<evidence type="ECO:0000256" key="2">
    <source>
        <dbReference type="SAM" id="MobiDB-lite"/>
    </source>
</evidence>
<dbReference type="Gene3D" id="3.10.20.30">
    <property type="match status" value="1"/>
</dbReference>
<dbReference type="InterPro" id="IPR006674">
    <property type="entry name" value="HD_domain"/>
</dbReference>
<feature type="region of interest" description="Disordered" evidence="2">
    <location>
        <begin position="1"/>
        <end position="25"/>
    </location>
</feature>
<dbReference type="InterPro" id="IPR007685">
    <property type="entry name" value="RelA_SpoT"/>
</dbReference>
<comment type="caution">
    <text evidence="5">The sequence shown here is derived from an EMBL/GenBank/DDBJ whole genome shotgun (WGS) entry which is preliminary data.</text>
</comment>
<dbReference type="InterPro" id="IPR012676">
    <property type="entry name" value="TGS-like"/>
</dbReference>
<dbReference type="Proteomes" id="UP000715095">
    <property type="component" value="Unassembled WGS sequence"/>
</dbReference>
<accession>A0ABS2DPC0</accession>
<dbReference type="InterPro" id="IPR002912">
    <property type="entry name" value="ACT_dom"/>
</dbReference>
<dbReference type="SMART" id="SM00471">
    <property type="entry name" value="HDc"/>
    <property type="match status" value="1"/>
</dbReference>
<dbReference type="SUPFAM" id="SSF81301">
    <property type="entry name" value="Nucleotidyltransferase"/>
    <property type="match status" value="1"/>
</dbReference>
<dbReference type="InterPro" id="IPR003607">
    <property type="entry name" value="HD/PDEase_dom"/>
</dbReference>
<dbReference type="InterPro" id="IPR004811">
    <property type="entry name" value="RelA/Spo_fam"/>
</dbReference>
<dbReference type="PANTHER" id="PTHR21262:SF36">
    <property type="entry name" value="BIFUNCTIONAL (P)PPGPP SYNTHASE_HYDROLASE SPOT"/>
    <property type="match status" value="1"/>
</dbReference>
<feature type="domain" description="TGS" evidence="4">
    <location>
        <begin position="457"/>
        <end position="518"/>
    </location>
</feature>